<sequence>MKKTSERNMDMKLDILEDDELFRLAAHQGGYNEYIDKEWKSRYRLSFPYQLVADEQKVYNALLDQKIDYVDCDIKIVEQSKIIKGVC</sequence>
<organism evidence="1 2">
    <name type="scientific">Virgibacillus profundi</name>
    <dbReference type="NCBI Taxonomy" id="2024555"/>
    <lineage>
        <taxon>Bacteria</taxon>
        <taxon>Bacillati</taxon>
        <taxon>Bacillota</taxon>
        <taxon>Bacilli</taxon>
        <taxon>Bacillales</taxon>
        <taxon>Bacillaceae</taxon>
        <taxon>Virgibacillus</taxon>
    </lineage>
</organism>
<accession>A0A2A2IFC3</accession>
<gene>
    <name evidence="1" type="ORF">CIL05_07225</name>
</gene>
<protein>
    <submittedName>
        <fullName evidence="1">Uncharacterized protein</fullName>
    </submittedName>
</protein>
<reference evidence="1 2" key="1">
    <citation type="submission" date="2017-08" db="EMBL/GenBank/DDBJ databases">
        <title>Virgibacillus indicus sp. nov. and Virgibacillus profoundi sp. nov, two moderately halophilic bacteria isolated from marine sediment by using the Microfluidic Streak Plate.</title>
        <authorList>
            <person name="Xu B."/>
            <person name="Hu B."/>
            <person name="Wang J."/>
            <person name="Zhu Y."/>
            <person name="Huang L."/>
            <person name="Du W."/>
            <person name="Huang Y."/>
        </authorList>
    </citation>
    <scope>NUCLEOTIDE SEQUENCE [LARGE SCALE GENOMIC DNA]</scope>
    <source>
        <strain evidence="1 2">IO3-P3-H5</strain>
    </source>
</reference>
<proteinExistence type="predicted"/>
<keyword evidence="2" id="KW-1185">Reference proteome</keyword>
<comment type="caution">
    <text evidence="1">The sequence shown here is derived from an EMBL/GenBank/DDBJ whole genome shotgun (WGS) entry which is preliminary data.</text>
</comment>
<dbReference type="Proteomes" id="UP000218887">
    <property type="component" value="Unassembled WGS sequence"/>
</dbReference>
<name>A0A2A2IFC3_9BACI</name>
<dbReference type="EMBL" id="NPOA01000004">
    <property type="protein sequence ID" value="PAV30252.1"/>
    <property type="molecule type" value="Genomic_DNA"/>
</dbReference>
<evidence type="ECO:0000313" key="1">
    <source>
        <dbReference type="EMBL" id="PAV30252.1"/>
    </source>
</evidence>
<evidence type="ECO:0000313" key="2">
    <source>
        <dbReference type="Proteomes" id="UP000218887"/>
    </source>
</evidence>
<dbReference type="AlphaFoldDB" id="A0A2A2IFC3"/>